<dbReference type="InterPro" id="IPR036249">
    <property type="entry name" value="Thioredoxin-like_sf"/>
</dbReference>
<evidence type="ECO:0000313" key="4">
    <source>
        <dbReference type="EMBL" id="RDW74847.1"/>
    </source>
</evidence>
<comment type="similarity">
    <text evidence="1">Belongs to the GST superfamily.</text>
</comment>
<dbReference type="PROSITE" id="PS50404">
    <property type="entry name" value="GST_NTER"/>
    <property type="match status" value="1"/>
</dbReference>
<dbReference type="OrthoDB" id="422574at2759"/>
<dbReference type="Pfam" id="PF00043">
    <property type="entry name" value="GST_C"/>
    <property type="match status" value="1"/>
</dbReference>
<evidence type="ECO:0000259" key="3">
    <source>
        <dbReference type="PROSITE" id="PS50405"/>
    </source>
</evidence>
<dbReference type="InterPro" id="IPR010987">
    <property type="entry name" value="Glutathione-S-Trfase_C-like"/>
</dbReference>
<dbReference type="PANTHER" id="PTHR44051">
    <property type="entry name" value="GLUTATHIONE S-TRANSFERASE-RELATED"/>
    <property type="match status" value="1"/>
</dbReference>
<evidence type="ECO:0008006" key="6">
    <source>
        <dbReference type="Google" id="ProtNLM"/>
    </source>
</evidence>
<comment type="caution">
    <text evidence="4">The sequence shown here is derived from an EMBL/GenBank/DDBJ whole genome shotgun (WGS) entry which is preliminary data.</text>
</comment>
<proteinExistence type="inferred from homology"/>
<gene>
    <name evidence="4" type="ORF">BP6252_05989</name>
</gene>
<dbReference type="STRING" id="1849047.A0A3D8RLB6"/>
<keyword evidence="5" id="KW-1185">Reference proteome</keyword>
<dbReference type="SFLD" id="SFLDG00358">
    <property type="entry name" value="Main_(cytGST)"/>
    <property type="match status" value="1"/>
</dbReference>
<dbReference type="InterPro" id="IPR040079">
    <property type="entry name" value="Glutathione_S-Trfase"/>
</dbReference>
<accession>A0A3D8RLB6</accession>
<dbReference type="EMBL" id="PDLM01000006">
    <property type="protein sequence ID" value="RDW74847.1"/>
    <property type="molecule type" value="Genomic_DNA"/>
</dbReference>
<dbReference type="SFLD" id="SFLDG01151">
    <property type="entry name" value="Main.2:_Nu-like"/>
    <property type="match status" value="1"/>
</dbReference>
<feature type="domain" description="GST N-terminal" evidence="2">
    <location>
        <begin position="6"/>
        <end position="87"/>
    </location>
</feature>
<dbReference type="SUPFAM" id="SSF52833">
    <property type="entry name" value="Thioredoxin-like"/>
    <property type="match status" value="1"/>
</dbReference>
<dbReference type="Pfam" id="PF13417">
    <property type="entry name" value="GST_N_3"/>
    <property type="match status" value="1"/>
</dbReference>
<evidence type="ECO:0000313" key="5">
    <source>
        <dbReference type="Proteomes" id="UP000256645"/>
    </source>
</evidence>
<dbReference type="Proteomes" id="UP000256645">
    <property type="component" value="Unassembled WGS sequence"/>
</dbReference>
<reference evidence="4 5" key="1">
    <citation type="journal article" date="2018" name="IMA Fungus">
        <title>IMA Genome-F 9: Draft genome sequence of Annulohypoxylon stygium, Aspergillus mulundensis, Berkeleyomyces basicola (syn. Thielaviopsis basicola), Ceratocystis smalleyi, two Cercospora beticola strains, Coleophoma cylindrospora, Fusarium fracticaudum, Phialophora cf. hyalina, and Morchella septimelata.</title>
        <authorList>
            <person name="Wingfield B.D."/>
            <person name="Bills G.F."/>
            <person name="Dong Y."/>
            <person name="Huang W."/>
            <person name="Nel W.J."/>
            <person name="Swalarsk-Parry B.S."/>
            <person name="Vaghefi N."/>
            <person name="Wilken P.M."/>
            <person name="An Z."/>
            <person name="de Beer Z.W."/>
            <person name="De Vos L."/>
            <person name="Chen L."/>
            <person name="Duong T.A."/>
            <person name="Gao Y."/>
            <person name="Hammerbacher A."/>
            <person name="Kikkert J.R."/>
            <person name="Li Y."/>
            <person name="Li H."/>
            <person name="Li K."/>
            <person name="Li Q."/>
            <person name="Liu X."/>
            <person name="Ma X."/>
            <person name="Naidoo K."/>
            <person name="Pethybridge S.J."/>
            <person name="Sun J."/>
            <person name="Steenkamp E.T."/>
            <person name="van der Nest M.A."/>
            <person name="van Wyk S."/>
            <person name="Wingfield M.J."/>
            <person name="Xiong C."/>
            <person name="Yue Q."/>
            <person name="Zhang X."/>
        </authorList>
    </citation>
    <scope>NUCLEOTIDE SEQUENCE [LARGE SCALE GENOMIC DNA]</scope>
    <source>
        <strain evidence="4 5">BP6252</strain>
    </source>
</reference>
<protein>
    <recommendedName>
        <fullName evidence="6">Glutathione S-transferase</fullName>
    </recommendedName>
</protein>
<dbReference type="InterPro" id="IPR004045">
    <property type="entry name" value="Glutathione_S-Trfase_N"/>
</dbReference>
<dbReference type="PROSITE" id="PS50405">
    <property type="entry name" value="GST_CTER"/>
    <property type="match status" value="1"/>
</dbReference>
<dbReference type="InterPro" id="IPR036282">
    <property type="entry name" value="Glutathione-S-Trfase_C_sf"/>
</dbReference>
<name>A0A3D8RLB6_9HELO</name>
<dbReference type="SUPFAM" id="SSF47616">
    <property type="entry name" value="GST C-terminal domain-like"/>
    <property type="match status" value="1"/>
</dbReference>
<evidence type="ECO:0000259" key="2">
    <source>
        <dbReference type="PROSITE" id="PS50404"/>
    </source>
</evidence>
<organism evidence="4 5">
    <name type="scientific">Coleophoma cylindrospora</name>
    <dbReference type="NCBI Taxonomy" id="1849047"/>
    <lineage>
        <taxon>Eukaryota</taxon>
        <taxon>Fungi</taxon>
        <taxon>Dikarya</taxon>
        <taxon>Ascomycota</taxon>
        <taxon>Pezizomycotina</taxon>
        <taxon>Leotiomycetes</taxon>
        <taxon>Helotiales</taxon>
        <taxon>Dermateaceae</taxon>
        <taxon>Coleophoma</taxon>
    </lineage>
</organism>
<feature type="domain" description="GST C-terminal" evidence="3">
    <location>
        <begin position="94"/>
        <end position="229"/>
    </location>
</feature>
<dbReference type="InterPro" id="IPR004046">
    <property type="entry name" value="GST_C"/>
</dbReference>
<dbReference type="CDD" id="cd03048">
    <property type="entry name" value="GST_N_Ure2p_like"/>
    <property type="match status" value="1"/>
</dbReference>
<dbReference type="PANTHER" id="PTHR44051:SF23">
    <property type="entry name" value="GLUTATHIONE S-TRANSFERASE-LIKE PROTEIN TPCF"/>
    <property type="match status" value="1"/>
</dbReference>
<dbReference type="SFLD" id="SFLDS00019">
    <property type="entry name" value="Glutathione_Transferase_(cytos"/>
    <property type="match status" value="1"/>
</dbReference>
<evidence type="ECO:0000256" key="1">
    <source>
        <dbReference type="ARBA" id="ARBA00007409"/>
    </source>
</evidence>
<dbReference type="Gene3D" id="1.20.1050.130">
    <property type="match status" value="1"/>
</dbReference>
<dbReference type="AlphaFoldDB" id="A0A3D8RLB6"/>
<sequence>MSRKLQPITLWGGVDGPNPPKVAMLLNELDLPWTPKYIPFTELKTPTYEAINPNGRLPSIEDPNTDMTIWESGAILEYLIAEYDKEHKLSFPAGTKEYYQAKQWLIFQVSGQGPYYGQIFYFQHYFPEKIPGVIGRFVTEARRVSAVLDKHLATREYLVGDKCTYADIAWIPWQYQLGHMVDGAFNPAEEFPNVQAWIERMKARPHVTKVLDEAARRREERSAAMKAKAA</sequence>